<dbReference type="AlphaFoldDB" id="A0A835SKI9"/>
<feature type="region of interest" description="Disordered" evidence="1">
    <location>
        <begin position="579"/>
        <end position="600"/>
    </location>
</feature>
<evidence type="ECO:0000313" key="3">
    <source>
        <dbReference type="Proteomes" id="UP000650467"/>
    </source>
</evidence>
<organism evidence="2 3">
    <name type="scientific">Chlamydomonas incerta</name>
    <dbReference type="NCBI Taxonomy" id="51695"/>
    <lineage>
        <taxon>Eukaryota</taxon>
        <taxon>Viridiplantae</taxon>
        <taxon>Chlorophyta</taxon>
        <taxon>core chlorophytes</taxon>
        <taxon>Chlorophyceae</taxon>
        <taxon>CS clade</taxon>
        <taxon>Chlamydomonadales</taxon>
        <taxon>Chlamydomonadaceae</taxon>
        <taxon>Chlamydomonas</taxon>
    </lineage>
</organism>
<gene>
    <name evidence="2" type="ORF">HXX76_014848</name>
</gene>
<keyword evidence="3" id="KW-1185">Reference proteome</keyword>
<feature type="region of interest" description="Disordered" evidence="1">
    <location>
        <begin position="1"/>
        <end position="128"/>
    </location>
</feature>
<dbReference type="Pfam" id="PF14234">
    <property type="entry name" value="DUF4336"/>
    <property type="match status" value="2"/>
</dbReference>
<sequence>MRMMQQRSSGAIRASRRSVLVAARAGRQQPASQPPAKGSTVRKPSAQPPQQPAKGTVARRGRDAATTSTTGGAKLTAAERRQQAAAAAQQQAGTRAASTTAARRQAARQAGKAADEGGAATSRRPTGQEYFNVTGFPFPLGPYFTRNTLRREIERDTMWVFEQTQALEFFSVFTPVRMTVIKLASGGLWVHAPVAPTAECIRLLKELDAPVEYIVLPTFAYEHKIFVGPFSRRFPKAKVYVAPYQWSFPLNLPPQFFGIFPAGELRSDDPEAPWADEIGQKVFVPPSIGVNETVRFTEVAFFHKRTRTLLVTDAVVYVPEDPPEVIPVPALLDIARDNALARFVAGGRSRAEVAAIARPEPVEDSREARRKGWARMALLVLYFGPGDLLTPEASFAAISGRLFVGPVVETLVYSKIPKSVVEWVEDICGEWDFRQVVPCHFEAPVKAGPAEFRRAFAFAYEQAEREGLLPPRPEPQPPKPLPLPLPGFLAGLLGKLGGAAPAPAGPGGVGPRPVVFPETDMKTLNSLNNSLLALGAVKRNADLEAAAKAAAAAGLAAGAGADADGEAAKARALADAAEMEGSGAAAAAAPPQPVGAAERR</sequence>
<dbReference type="PANTHER" id="PTHR33835:SF2">
    <property type="entry name" value="LYSINE-TRNA LIGASE"/>
    <property type="match status" value="1"/>
</dbReference>
<feature type="compositionally biased region" description="Low complexity" evidence="1">
    <location>
        <begin position="7"/>
        <end position="27"/>
    </location>
</feature>
<proteinExistence type="predicted"/>
<evidence type="ECO:0000313" key="2">
    <source>
        <dbReference type="EMBL" id="KAG2424024.1"/>
    </source>
</evidence>
<name>A0A835SKI9_CHLIN</name>
<dbReference type="Proteomes" id="UP000650467">
    <property type="component" value="Unassembled WGS sequence"/>
</dbReference>
<evidence type="ECO:0008006" key="4">
    <source>
        <dbReference type="Google" id="ProtNLM"/>
    </source>
</evidence>
<dbReference type="OrthoDB" id="421671at2759"/>
<feature type="compositionally biased region" description="Low complexity" evidence="1">
    <location>
        <begin position="83"/>
        <end position="112"/>
    </location>
</feature>
<comment type="caution">
    <text evidence="2">The sequence shown here is derived from an EMBL/GenBank/DDBJ whole genome shotgun (WGS) entry which is preliminary data.</text>
</comment>
<dbReference type="PANTHER" id="PTHR33835">
    <property type="entry name" value="YALI0C07656P"/>
    <property type="match status" value="1"/>
</dbReference>
<accession>A0A835SKI9</accession>
<feature type="compositionally biased region" description="Low complexity" evidence="1">
    <location>
        <begin position="579"/>
        <end position="589"/>
    </location>
</feature>
<dbReference type="InterPro" id="IPR025638">
    <property type="entry name" value="DUF4336"/>
</dbReference>
<evidence type="ECO:0000256" key="1">
    <source>
        <dbReference type="SAM" id="MobiDB-lite"/>
    </source>
</evidence>
<protein>
    <recommendedName>
        <fullName evidence="4">DUF4336 domain-containing protein</fullName>
    </recommendedName>
</protein>
<reference evidence="2" key="1">
    <citation type="journal article" date="2020" name="bioRxiv">
        <title>Comparative genomics of Chlamydomonas.</title>
        <authorList>
            <person name="Craig R.J."/>
            <person name="Hasan A.R."/>
            <person name="Ness R.W."/>
            <person name="Keightley P.D."/>
        </authorList>
    </citation>
    <scope>NUCLEOTIDE SEQUENCE</scope>
    <source>
        <strain evidence="2">SAG 7.73</strain>
    </source>
</reference>
<dbReference type="EMBL" id="JAEHOC010000070">
    <property type="protein sequence ID" value="KAG2424024.1"/>
    <property type="molecule type" value="Genomic_DNA"/>
</dbReference>